<organism evidence="2 3">
    <name type="scientific">Polyplax serrata</name>
    <name type="common">Common mouse louse</name>
    <dbReference type="NCBI Taxonomy" id="468196"/>
    <lineage>
        <taxon>Eukaryota</taxon>
        <taxon>Metazoa</taxon>
        <taxon>Ecdysozoa</taxon>
        <taxon>Arthropoda</taxon>
        <taxon>Hexapoda</taxon>
        <taxon>Insecta</taxon>
        <taxon>Pterygota</taxon>
        <taxon>Neoptera</taxon>
        <taxon>Paraneoptera</taxon>
        <taxon>Psocodea</taxon>
        <taxon>Troctomorpha</taxon>
        <taxon>Phthiraptera</taxon>
        <taxon>Anoplura</taxon>
        <taxon>Polyplacidae</taxon>
        <taxon>Polyplax</taxon>
    </lineage>
</organism>
<reference evidence="2 3" key="1">
    <citation type="submission" date="2023-09" db="EMBL/GenBank/DDBJ databases">
        <title>Genomes of two closely related lineages of the louse Polyplax serrata with different host specificities.</title>
        <authorList>
            <person name="Martinu J."/>
            <person name="Tarabai H."/>
            <person name="Stefka J."/>
            <person name="Hypsa V."/>
        </authorList>
    </citation>
    <scope>NUCLEOTIDE SEQUENCE [LARGE SCALE GENOMIC DNA]</scope>
    <source>
        <strain evidence="2">98ZLc_SE</strain>
    </source>
</reference>
<evidence type="ECO:0000313" key="3">
    <source>
        <dbReference type="Proteomes" id="UP001359485"/>
    </source>
</evidence>
<comment type="caution">
    <text evidence="2">The sequence shown here is derived from an EMBL/GenBank/DDBJ whole genome shotgun (WGS) entry which is preliminary data.</text>
</comment>
<feature type="region of interest" description="Disordered" evidence="1">
    <location>
        <begin position="1"/>
        <end position="78"/>
    </location>
</feature>
<feature type="compositionally biased region" description="Basic and acidic residues" evidence="1">
    <location>
        <begin position="18"/>
        <end position="32"/>
    </location>
</feature>
<name>A0ABR1B3A5_POLSC</name>
<sequence length="78" mass="8551">MCGVRAAAAAAAEAEASVEDHESREEKMEKFNMETSNGSPDPRGTCQQKTKKKKRKGLGDEGQFPLLPDPFTKLRESP</sequence>
<gene>
    <name evidence="2" type="ORF">RUM44_004590</name>
</gene>
<accession>A0ABR1B3A5</accession>
<evidence type="ECO:0000256" key="1">
    <source>
        <dbReference type="SAM" id="MobiDB-lite"/>
    </source>
</evidence>
<keyword evidence="3" id="KW-1185">Reference proteome</keyword>
<dbReference type="EMBL" id="JAWJWF010000004">
    <property type="protein sequence ID" value="KAK6633983.1"/>
    <property type="molecule type" value="Genomic_DNA"/>
</dbReference>
<protein>
    <submittedName>
        <fullName evidence="2">Uncharacterized protein</fullName>
    </submittedName>
</protein>
<dbReference type="Proteomes" id="UP001359485">
    <property type="component" value="Unassembled WGS sequence"/>
</dbReference>
<feature type="compositionally biased region" description="Low complexity" evidence="1">
    <location>
        <begin position="1"/>
        <end position="15"/>
    </location>
</feature>
<proteinExistence type="predicted"/>
<evidence type="ECO:0000313" key="2">
    <source>
        <dbReference type="EMBL" id="KAK6633983.1"/>
    </source>
</evidence>